<feature type="domain" description="PPE family C-terminal" evidence="3">
    <location>
        <begin position="303"/>
        <end position="379"/>
    </location>
</feature>
<dbReference type="InterPro" id="IPR038332">
    <property type="entry name" value="PPE_sf"/>
</dbReference>
<dbReference type="AlphaFoldDB" id="A0A447GBE0"/>
<dbReference type="OrthoDB" id="4701106at2"/>
<dbReference type="Pfam" id="PF00823">
    <property type="entry name" value="PPE"/>
    <property type="match status" value="1"/>
</dbReference>
<dbReference type="RefSeq" id="WP_158015866.1">
    <property type="nucleotide sequence ID" value="NZ_CBCSKE010000012.1"/>
</dbReference>
<proteinExistence type="inferred from homology"/>
<evidence type="ECO:0000313" key="4">
    <source>
        <dbReference type="EMBL" id="VDM87787.1"/>
    </source>
</evidence>
<gene>
    <name evidence="4" type="ORF">MB901379_01334</name>
</gene>
<dbReference type="FunFam" id="1.20.1260.20:FF:000001">
    <property type="entry name" value="PPE family protein PPE41"/>
    <property type="match status" value="1"/>
</dbReference>
<dbReference type="GO" id="GO:0052572">
    <property type="term" value="P:response to host immune response"/>
    <property type="evidence" value="ECO:0007669"/>
    <property type="project" value="TreeGrafter"/>
</dbReference>
<dbReference type="EMBL" id="LR130759">
    <property type="protein sequence ID" value="VDM87787.1"/>
    <property type="molecule type" value="Genomic_DNA"/>
</dbReference>
<dbReference type="Gene3D" id="1.20.1260.20">
    <property type="entry name" value="PPE superfamily"/>
    <property type="match status" value="1"/>
</dbReference>
<accession>A0A447GBE0</accession>
<evidence type="ECO:0000313" key="5">
    <source>
        <dbReference type="Proteomes" id="UP000269998"/>
    </source>
</evidence>
<name>A0A447GBE0_9MYCO</name>
<dbReference type="Pfam" id="PF12484">
    <property type="entry name" value="PPE-SVP"/>
    <property type="match status" value="1"/>
</dbReference>
<evidence type="ECO:0000259" key="3">
    <source>
        <dbReference type="Pfam" id="PF12484"/>
    </source>
</evidence>
<comment type="similarity">
    <text evidence="1">Belongs to the mycobacterial PPE family.</text>
</comment>
<evidence type="ECO:0000256" key="1">
    <source>
        <dbReference type="ARBA" id="ARBA00010652"/>
    </source>
</evidence>
<dbReference type="KEGG" id="mbai:MB901379_01334"/>
<dbReference type="PANTHER" id="PTHR46766:SF1">
    <property type="entry name" value="GLUTAMINE-RICH PROTEIN 2"/>
    <property type="match status" value="1"/>
</dbReference>
<reference evidence="5" key="1">
    <citation type="submission" date="2018-02" db="EMBL/GenBank/DDBJ databases">
        <authorList>
            <person name="Seth-Smith MB H."/>
            <person name="Seth-Smith H."/>
        </authorList>
    </citation>
    <scope>NUCLEOTIDE SEQUENCE [LARGE SCALE GENOMIC DNA]</scope>
</reference>
<organism evidence="4 5">
    <name type="scientific">Mycobacterium basiliense</name>
    <dbReference type="NCBI Taxonomy" id="2094119"/>
    <lineage>
        <taxon>Bacteria</taxon>
        <taxon>Bacillati</taxon>
        <taxon>Actinomycetota</taxon>
        <taxon>Actinomycetes</taxon>
        <taxon>Mycobacteriales</taxon>
        <taxon>Mycobacteriaceae</taxon>
        <taxon>Mycobacterium</taxon>
    </lineage>
</organism>
<evidence type="ECO:0000259" key="2">
    <source>
        <dbReference type="Pfam" id="PF00823"/>
    </source>
</evidence>
<dbReference type="Proteomes" id="UP000269998">
    <property type="component" value="Chromosome"/>
</dbReference>
<keyword evidence="5" id="KW-1185">Reference proteome</keyword>
<protein>
    <submittedName>
        <fullName evidence="4">Putative PPE family protein PPE29</fullName>
    </submittedName>
</protein>
<dbReference type="InterPro" id="IPR022171">
    <property type="entry name" value="PPE_C"/>
</dbReference>
<feature type="domain" description="PPE" evidence="2">
    <location>
        <begin position="2"/>
        <end position="165"/>
    </location>
</feature>
<sequence length="383" mass="38380">MDFAIFPPEVNSARMYAGPGSGSLLAAAASWDALAAELATTAETCGSILTGLTSLNWHGPAAASMEASATPYVGWLHATAEQTLQVAIQARAAAMAYEQAYAMTVPPPVIAANRIQLLSLIATNFFGQNTAAIAANEAQYAEMWVQDATAMYGYATNSAAAVQLTPFTSPQQPTNPAGLAAQNSAVTQANASAAAADPVSQLISSVTQSVQALQQIPNIIPDDFTVLDGIFSVYATIGVTQDLESFCAGIIGAENNLGIIGAGAENPAEVAPTDFGLGSFASSTSAAPTTSSFGSGVGNTVLASAGRAGSIGQLSVPPSWAAPSVRTVAALSPAGLTTLPGTEEAAAAPGIPGMAMPAPGRASGVLPRYGVRLTVMAHPPAAG</sequence>
<dbReference type="PANTHER" id="PTHR46766">
    <property type="entry name" value="GLUTAMINE-RICH PROTEIN 2"/>
    <property type="match status" value="1"/>
</dbReference>
<dbReference type="SUPFAM" id="SSF140459">
    <property type="entry name" value="PE/PPE dimer-like"/>
    <property type="match status" value="1"/>
</dbReference>
<dbReference type="InterPro" id="IPR000030">
    <property type="entry name" value="PPE_dom"/>
</dbReference>